<evidence type="ECO:0000313" key="5">
    <source>
        <dbReference type="Proteomes" id="UP000184108"/>
    </source>
</evidence>
<dbReference type="Pfam" id="PF12710">
    <property type="entry name" value="HAD"/>
    <property type="match status" value="1"/>
</dbReference>
<dbReference type="Proteomes" id="UP000184108">
    <property type="component" value="Unassembled WGS sequence"/>
</dbReference>
<dbReference type="InterPro" id="IPR023214">
    <property type="entry name" value="HAD_sf"/>
</dbReference>
<gene>
    <name evidence="4" type="ORF">SAMN02787073_5109</name>
</gene>
<keyword evidence="1" id="KW-0479">Metal-binding</keyword>
<dbReference type="Gene3D" id="1.20.1440.100">
    <property type="entry name" value="SG protein - dephosphorylation function"/>
    <property type="match status" value="1"/>
</dbReference>
<dbReference type="SUPFAM" id="SSF56784">
    <property type="entry name" value="HAD-like"/>
    <property type="match status" value="1"/>
</dbReference>
<dbReference type="InterPro" id="IPR036412">
    <property type="entry name" value="HAD-like_sf"/>
</dbReference>
<proteinExistence type="predicted"/>
<dbReference type="EMBL" id="FQVE01000009">
    <property type="protein sequence ID" value="SHG94276.1"/>
    <property type="molecule type" value="Genomic_DNA"/>
</dbReference>
<dbReference type="Gene3D" id="3.40.50.1000">
    <property type="entry name" value="HAD superfamily/HAD-like"/>
    <property type="match status" value="1"/>
</dbReference>
<dbReference type="NCBIfam" id="TIGR01490">
    <property type="entry name" value="HAD-SF-IB-hyp1"/>
    <property type="match status" value="1"/>
</dbReference>
<evidence type="ECO:0000256" key="1">
    <source>
        <dbReference type="ARBA" id="ARBA00022723"/>
    </source>
</evidence>
<organism evidence="4 5">
    <name type="scientific">Chryseobacterium vrystaatense</name>
    <dbReference type="NCBI Taxonomy" id="307480"/>
    <lineage>
        <taxon>Bacteria</taxon>
        <taxon>Pseudomonadati</taxon>
        <taxon>Bacteroidota</taxon>
        <taxon>Flavobacteriia</taxon>
        <taxon>Flavobacteriales</taxon>
        <taxon>Weeksellaceae</taxon>
        <taxon>Chryseobacterium group</taxon>
        <taxon>Chryseobacterium</taxon>
    </lineage>
</organism>
<evidence type="ECO:0000313" key="4">
    <source>
        <dbReference type="EMBL" id="SHG94276.1"/>
    </source>
</evidence>
<dbReference type="InterPro" id="IPR006385">
    <property type="entry name" value="HAD_hydro_SerB1"/>
</dbReference>
<accession>A0A1M5NXH9</accession>
<evidence type="ECO:0000256" key="2">
    <source>
        <dbReference type="ARBA" id="ARBA00022801"/>
    </source>
</evidence>
<dbReference type="PANTHER" id="PTHR43344:SF13">
    <property type="entry name" value="PHOSPHATASE RV3661-RELATED"/>
    <property type="match status" value="1"/>
</dbReference>
<dbReference type="GO" id="GO:0016787">
    <property type="term" value="F:hydrolase activity"/>
    <property type="evidence" value="ECO:0007669"/>
    <property type="project" value="UniProtKB-KW"/>
</dbReference>
<dbReference type="GO" id="GO:0046872">
    <property type="term" value="F:metal ion binding"/>
    <property type="evidence" value="ECO:0007669"/>
    <property type="project" value="UniProtKB-KW"/>
</dbReference>
<protein>
    <submittedName>
        <fullName evidence="4">HAD-superfamily subfamily IB hydrolase, TIGR01490</fullName>
    </submittedName>
</protein>
<evidence type="ECO:0000256" key="3">
    <source>
        <dbReference type="ARBA" id="ARBA00022842"/>
    </source>
</evidence>
<keyword evidence="2 4" id="KW-0378">Hydrolase</keyword>
<dbReference type="PANTHER" id="PTHR43344">
    <property type="entry name" value="PHOSPHOSERINE PHOSPHATASE"/>
    <property type="match status" value="1"/>
</dbReference>
<dbReference type="AlphaFoldDB" id="A0A1M5NXH9"/>
<dbReference type="RefSeq" id="WP_083536290.1">
    <property type="nucleotide sequence ID" value="NZ_FQVE01000009.1"/>
</dbReference>
<keyword evidence="3" id="KW-0460">Magnesium</keyword>
<sequence length="225" mass="25750">MMNLPKNLHAAYFDVDGTLTKSNIVEPLLYIKKRILSPLKYILWKTVLPVRFMYWTILDKISRELSTASIYRQYKGITVEKMSILRTECYQEKYKRKLFPNAIEMITSLNKQGVQTILVSGSLDFFLQPLAEELGAELISSRLEIKDGIYTGEVAGNVVSGKQKAILIREHAHKNQLNLEHCASFGDSADDIEMLCSVKYPVAINPDKRLMAFAKKNNWNSLIWS</sequence>
<name>A0A1M5NXH9_9FLAO</name>
<dbReference type="NCBIfam" id="TIGR01488">
    <property type="entry name" value="HAD-SF-IB"/>
    <property type="match status" value="1"/>
</dbReference>
<reference evidence="5" key="1">
    <citation type="submission" date="2016-11" db="EMBL/GenBank/DDBJ databases">
        <authorList>
            <person name="Varghese N."/>
            <person name="Submissions S."/>
        </authorList>
    </citation>
    <scope>NUCLEOTIDE SEQUENCE [LARGE SCALE GENOMIC DNA]</scope>
    <source>
        <strain evidence="5">YR203</strain>
    </source>
</reference>
<dbReference type="InterPro" id="IPR050582">
    <property type="entry name" value="HAD-like_SerB"/>
</dbReference>